<dbReference type="SUPFAM" id="SSF49777">
    <property type="entry name" value="PEBP-like"/>
    <property type="match status" value="1"/>
</dbReference>
<dbReference type="CDD" id="cd00866">
    <property type="entry name" value="PEBP_euk"/>
    <property type="match status" value="1"/>
</dbReference>
<reference evidence="1" key="2">
    <citation type="submission" date="2014-07" db="EMBL/GenBank/DDBJ databases">
        <authorList>
            <person name="Hull J."/>
        </authorList>
    </citation>
    <scope>NUCLEOTIDE SEQUENCE</scope>
</reference>
<evidence type="ECO:0000313" key="3">
    <source>
        <dbReference type="EMBL" id="JAP97623.1"/>
    </source>
</evidence>
<dbReference type="PANTHER" id="PTHR11362:SF82">
    <property type="entry name" value="PHOSPHATIDYLETHANOLAMINE-BINDING PROTEIN 4"/>
    <property type="match status" value="1"/>
</dbReference>
<dbReference type="InterPro" id="IPR008914">
    <property type="entry name" value="PEBP"/>
</dbReference>
<evidence type="ECO:0000313" key="2">
    <source>
        <dbReference type="EMBL" id="JAG65433.1"/>
    </source>
</evidence>
<protein>
    <submittedName>
        <fullName evidence="3">Phosphatidylethanolamine-binding F40A3.3</fullName>
    </submittedName>
</protein>
<dbReference type="EMBL" id="GBHO01035878">
    <property type="protein sequence ID" value="JAG07726.1"/>
    <property type="molecule type" value="Transcribed_RNA"/>
</dbReference>
<proteinExistence type="predicted"/>
<name>A0A0A9WJZ0_LYGHE</name>
<dbReference type="Gene3D" id="3.90.280.10">
    <property type="entry name" value="PEBP-like"/>
    <property type="match status" value="1"/>
</dbReference>
<organism evidence="1">
    <name type="scientific">Lygus hesperus</name>
    <name type="common">Western plant bug</name>
    <dbReference type="NCBI Taxonomy" id="30085"/>
    <lineage>
        <taxon>Eukaryota</taxon>
        <taxon>Metazoa</taxon>
        <taxon>Ecdysozoa</taxon>
        <taxon>Arthropoda</taxon>
        <taxon>Hexapoda</taxon>
        <taxon>Insecta</taxon>
        <taxon>Pterygota</taxon>
        <taxon>Neoptera</taxon>
        <taxon>Paraneoptera</taxon>
        <taxon>Hemiptera</taxon>
        <taxon>Heteroptera</taxon>
        <taxon>Panheteroptera</taxon>
        <taxon>Cimicomorpha</taxon>
        <taxon>Miridae</taxon>
        <taxon>Mirini</taxon>
        <taxon>Lygus</taxon>
    </lineage>
</organism>
<dbReference type="FunFam" id="3.90.280.10:FF:000006">
    <property type="entry name" value="protein D3"/>
    <property type="match status" value="1"/>
</dbReference>
<dbReference type="InterPro" id="IPR036610">
    <property type="entry name" value="PEBP-like_sf"/>
</dbReference>
<dbReference type="EMBL" id="GBRD01000388">
    <property type="protein sequence ID" value="JAG65433.1"/>
    <property type="molecule type" value="Transcribed_RNA"/>
</dbReference>
<gene>
    <name evidence="3" type="primary">F40A3.3_1</name>
    <name evidence="1" type="ORF">CM83_28583</name>
    <name evidence="3" type="ORF">g.33746</name>
</gene>
<sequence>MEKHLVVPDVIQKAPANVIKVSYKSGVIADLGNELTPTQVKDEPNVAWEADPTKFYLLCMTDPDAPSRNEPKFREWQHWLVGNIPGSDVSKGEVLSEYIGSGPPKGTGLHRYIFLVYEQPKKLEFDEKRLPNTSGDNRGLTSIQKIADKYNLGNPIAGNLFQAEWDDYCPILYKQLSGGK</sequence>
<reference evidence="2" key="3">
    <citation type="submission" date="2014-09" db="EMBL/GenBank/DDBJ databases">
        <authorList>
            <person name="Magalhaes I.L.F."/>
            <person name="Oliveira U."/>
            <person name="Santos F.R."/>
            <person name="Vidigal T.H.D.A."/>
            <person name="Brescovit A.D."/>
            <person name="Santos A.J."/>
        </authorList>
    </citation>
    <scope>NUCLEOTIDE SEQUENCE</scope>
</reference>
<reference evidence="3" key="4">
    <citation type="journal article" date="2016" name="Gigascience">
        <title>De novo construction of an expanded transcriptome assembly for the western tarnished plant bug, Lygus hesperus.</title>
        <authorList>
            <person name="Tassone E.E."/>
            <person name="Geib S.M."/>
            <person name="Hall B."/>
            <person name="Fabrick J.A."/>
            <person name="Brent C.S."/>
            <person name="Hull J.J."/>
        </authorList>
    </citation>
    <scope>NUCLEOTIDE SEQUENCE</scope>
</reference>
<dbReference type="Pfam" id="PF01161">
    <property type="entry name" value="PBP"/>
    <property type="match status" value="1"/>
</dbReference>
<dbReference type="EMBL" id="GDHC01021005">
    <property type="protein sequence ID" value="JAP97623.1"/>
    <property type="molecule type" value="Transcribed_RNA"/>
</dbReference>
<dbReference type="InterPro" id="IPR035810">
    <property type="entry name" value="PEBP_euk"/>
</dbReference>
<reference evidence="1" key="1">
    <citation type="journal article" date="2014" name="PLoS ONE">
        <title>Transcriptome-Based Identification of ABC Transporters in the Western Tarnished Plant Bug Lygus hesperus.</title>
        <authorList>
            <person name="Hull J.J."/>
            <person name="Chaney K."/>
            <person name="Geib S.M."/>
            <person name="Fabrick J.A."/>
            <person name="Brent C.S."/>
            <person name="Walsh D."/>
            <person name="Lavine L.C."/>
        </authorList>
    </citation>
    <scope>NUCLEOTIDE SEQUENCE</scope>
</reference>
<dbReference type="AlphaFoldDB" id="A0A0A9WJZ0"/>
<dbReference type="PANTHER" id="PTHR11362">
    <property type="entry name" value="PHOSPHATIDYLETHANOLAMINE-BINDING PROTEIN"/>
    <property type="match status" value="1"/>
</dbReference>
<accession>A0A0A9WJZ0</accession>
<evidence type="ECO:0000313" key="1">
    <source>
        <dbReference type="EMBL" id="JAG07726.1"/>
    </source>
</evidence>